<accession>U5QDB1</accession>
<sequence>MTETPADLAADNQALITLLQRKEGGWVQWGEACQKLQRSGYSPQTLFEQTGFEPPIQNQLIAAAQVYRGLAHNGAPASVLEQFTARGSEALYELRILTQPERLAAAELIALKNPPIEEVRELARALKDLGYLNRLPEGFTRSAGDAVAYRCWKLARQSTDLRERSGLIARGLRYAQSGTAREQLELLLTDFTVQRSRPGPRLPVYRPEAEELQPRILPVAGALPLAAEALKDAPQARPEGPFGVIAPAGTGGWAAVPGWQVIEQATDPVAVLCRGNQLGDASLERLPQVLVVIDRAVQQWDASRYVGFEQEGQLVIDWFESPPQVPLLGQIILVLLPRHIFDEEIAKDPWQIDE</sequence>
<dbReference type="InterPro" id="IPR040858">
    <property type="entry name" value="Raf1_C"/>
</dbReference>
<feature type="region of interest" description="C-terminal beta-sheet" evidence="6">
    <location>
        <begin position="214"/>
        <end position="340"/>
    </location>
</feature>
<dbReference type="Proteomes" id="UP000017396">
    <property type="component" value="Chromosome"/>
</dbReference>
<evidence type="ECO:0000259" key="8">
    <source>
        <dbReference type="Pfam" id="PF18578"/>
    </source>
</evidence>
<dbReference type="GO" id="GO:0110102">
    <property type="term" value="P:ribulose bisphosphate carboxylase complex assembly"/>
    <property type="evidence" value="ECO:0007669"/>
    <property type="project" value="UniProtKB-UniRule"/>
</dbReference>
<evidence type="ECO:0000313" key="11">
    <source>
        <dbReference type="Proteomes" id="UP000017396"/>
    </source>
</evidence>
<gene>
    <name evidence="6" type="primary">raf1</name>
    <name evidence="10" type="ORF">GKIL_0666</name>
</gene>
<evidence type="ECO:0000256" key="6">
    <source>
        <dbReference type="HAMAP-Rule" id="MF_00856"/>
    </source>
</evidence>
<dbReference type="GO" id="GO:0015977">
    <property type="term" value="P:carbon fixation"/>
    <property type="evidence" value="ECO:0007669"/>
    <property type="project" value="UniProtKB-UniRule"/>
</dbReference>
<dbReference type="RefSeq" id="WP_023171953.1">
    <property type="nucleotide sequence ID" value="NC_022600.1"/>
</dbReference>
<dbReference type="GO" id="GO:0005737">
    <property type="term" value="C:cytoplasm"/>
    <property type="evidence" value="ECO:0007669"/>
    <property type="project" value="UniProtKB-SubCell"/>
</dbReference>
<evidence type="ECO:0000313" key="10">
    <source>
        <dbReference type="EMBL" id="AGY56912.1"/>
    </source>
</evidence>
<dbReference type="HOGENOM" id="CLU_766477_0_0_3"/>
<organism evidence="10 11">
    <name type="scientific">Gloeobacter kilaueensis (strain ATCC BAA-2537 / CCAP 1431/1 / ULC 316 / JS1)</name>
    <dbReference type="NCBI Taxonomy" id="1183438"/>
    <lineage>
        <taxon>Bacteria</taxon>
        <taxon>Bacillati</taxon>
        <taxon>Cyanobacteriota</taxon>
        <taxon>Cyanophyceae</taxon>
        <taxon>Gloeobacterales</taxon>
        <taxon>Gloeobacteraceae</taxon>
        <taxon>Gloeobacter</taxon>
    </lineage>
</organism>
<dbReference type="PANTHER" id="PTHR35299:SF6">
    <property type="entry name" value="RUBISCO ACCUMULATION FACTOR 1"/>
    <property type="match status" value="1"/>
</dbReference>
<dbReference type="PANTHER" id="PTHR35299">
    <property type="entry name" value="RUBISCO ACCUMULATION FACTOR 1"/>
    <property type="match status" value="1"/>
</dbReference>
<dbReference type="OrthoDB" id="420612at2"/>
<evidence type="ECO:0000256" key="2">
    <source>
        <dbReference type="ARBA" id="ARBA00022531"/>
    </source>
</evidence>
<dbReference type="HAMAP" id="MF_00856">
    <property type="entry name" value="Raf1"/>
    <property type="match status" value="1"/>
</dbReference>
<comment type="subunit">
    <text evidence="6">Homodimer. Forms an RbcL(8)-Raf1(8) complex. Forms complexes of many stoichiometries with RbcL with and without RbcS. RbcX and Raf1 can bind simultaneously to RbcL.</text>
</comment>
<comment type="subcellular location">
    <subcellularLocation>
        <location evidence="6">Cytoplasm</location>
    </subcellularLocation>
</comment>
<dbReference type="InterPro" id="IPR037494">
    <property type="entry name" value="RAF1"/>
</dbReference>
<evidence type="ECO:0000256" key="5">
    <source>
        <dbReference type="ARBA" id="ARBA00023859"/>
    </source>
</evidence>
<feature type="domain" description="Rubisco accumulation factor 1 helix turn helix" evidence="9">
    <location>
        <begin position="11"/>
        <end position="71"/>
    </location>
</feature>
<evidence type="ECO:0000256" key="1">
    <source>
        <dbReference type="ARBA" id="ARBA00022490"/>
    </source>
</evidence>
<evidence type="ECO:0000259" key="7">
    <source>
        <dbReference type="Pfam" id="PF18087"/>
    </source>
</evidence>
<feature type="region of interest" description="N-terminal alpha-helix" evidence="6">
    <location>
        <begin position="9"/>
        <end position="190"/>
    </location>
</feature>
<comment type="domain">
    <text evidence="6">Has 3 domains, the N-terminal alpha-helical domain, an extended flexible linker and the C-terminal beta-sheet domain. The 2 C-terminal beta-sheet domains are swapped and pack against each other to form the dimer interface.</text>
</comment>
<protein>
    <recommendedName>
        <fullName evidence="5 6">RuBisCO accumulation factor 1</fullName>
    </recommendedName>
</protein>
<name>U5QDB1_GLOK1</name>
<keyword evidence="3 6" id="KW-0143">Chaperone</keyword>
<keyword evidence="1 6" id="KW-0963">Cytoplasm</keyword>
<dbReference type="KEGG" id="glj:GKIL_0666"/>
<comment type="function">
    <text evidence="6">A major RuBisCO chaperone. Acts after GroEL-GroES chaperonin to fold and/or assemble the large subunit of RuBisCO (ccbL, rbcL). Cooperates with RbcX in RbcL folding, plays the major role in assembly of dimers into RbcL(8)-Raf1(8) intermediate complexes. RbcS replaces Raf1, leading to holoenzyme formation.</text>
</comment>
<keyword evidence="11" id="KW-1185">Reference proteome</keyword>
<dbReference type="InterPro" id="IPR040781">
    <property type="entry name" value="Raf1_HTH"/>
</dbReference>
<evidence type="ECO:0000256" key="3">
    <source>
        <dbReference type="ARBA" id="ARBA00023186"/>
    </source>
</evidence>
<keyword evidence="4 6" id="KW-0120">Carbon dioxide fixation</keyword>
<feature type="domain" description="Rubisco accumulation factor 1 C-terminal" evidence="7">
    <location>
        <begin position="202"/>
        <end position="338"/>
    </location>
</feature>
<comment type="similarity">
    <text evidence="6">Belongs to the RAF family.</text>
</comment>
<keyword evidence="2 6" id="KW-0602">Photosynthesis</keyword>
<dbReference type="Pfam" id="PF18579">
    <property type="entry name" value="Raf1_HTH"/>
    <property type="match status" value="1"/>
</dbReference>
<proteinExistence type="inferred from homology"/>
<dbReference type="EMBL" id="CP003587">
    <property type="protein sequence ID" value="AGY56912.1"/>
    <property type="molecule type" value="Genomic_DNA"/>
</dbReference>
<evidence type="ECO:0000256" key="4">
    <source>
        <dbReference type="ARBA" id="ARBA00023300"/>
    </source>
</evidence>
<dbReference type="Pfam" id="PF18578">
    <property type="entry name" value="Raf1_N"/>
    <property type="match status" value="1"/>
</dbReference>
<feature type="domain" description="Rubisco accumulation factor 1 alpha-helical" evidence="8">
    <location>
        <begin position="83"/>
        <end position="188"/>
    </location>
</feature>
<dbReference type="STRING" id="1183438.GKIL_0666"/>
<reference evidence="10 11" key="1">
    <citation type="journal article" date="2013" name="PLoS ONE">
        <title>Cultivation and Complete Genome Sequencing of Gloeobacter kilaueensis sp. nov., from a Lava Cave in Kilauea Caldera, Hawai'i.</title>
        <authorList>
            <person name="Saw J.H."/>
            <person name="Schatz M."/>
            <person name="Brown M.V."/>
            <person name="Kunkel D.D."/>
            <person name="Foster J.S."/>
            <person name="Shick H."/>
            <person name="Christensen S."/>
            <person name="Hou S."/>
            <person name="Wan X."/>
            <person name="Donachie S.P."/>
        </authorList>
    </citation>
    <scope>NUCLEOTIDE SEQUENCE [LARGE SCALE GENOMIC DNA]</scope>
    <source>
        <strain evidence="11">JS</strain>
    </source>
</reference>
<dbReference type="InterPro" id="IPR041358">
    <property type="entry name" value="Raf1_N"/>
</dbReference>
<evidence type="ECO:0000259" key="9">
    <source>
        <dbReference type="Pfam" id="PF18579"/>
    </source>
</evidence>
<dbReference type="PATRIC" id="fig|1183438.3.peg.663"/>
<dbReference type="eggNOG" id="ENOG502Z7IG">
    <property type="taxonomic scope" value="Bacteria"/>
</dbReference>
<dbReference type="Pfam" id="PF18087">
    <property type="entry name" value="RuBisCo_chap_C"/>
    <property type="match status" value="1"/>
</dbReference>
<dbReference type="InterPro" id="IPR046382">
    <property type="entry name" value="Raf1_cyn"/>
</dbReference>
<dbReference type="GO" id="GO:0015979">
    <property type="term" value="P:photosynthesis"/>
    <property type="evidence" value="ECO:0007669"/>
    <property type="project" value="UniProtKB-KW"/>
</dbReference>
<dbReference type="AlphaFoldDB" id="U5QDB1"/>